<dbReference type="InterPro" id="IPR037522">
    <property type="entry name" value="HD_GYP_dom"/>
</dbReference>
<dbReference type="EMBL" id="CP141615">
    <property type="protein sequence ID" value="WRP16662.1"/>
    <property type="molecule type" value="Genomic_DNA"/>
</dbReference>
<dbReference type="Pfam" id="PF13487">
    <property type="entry name" value="HD_5"/>
    <property type="match status" value="1"/>
</dbReference>
<reference evidence="2 3" key="1">
    <citation type="journal article" date="2024" name="Front. Microbiol.">
        <title>Novel thermophilic genera Geochorda gen. nov. and Carboxydochorda gen. nov. from the deep terrestrial subsurface reveal the ecophysiological diversity in the class Limnochordia.</title>
        <authorList>
            <person name="Karnachuk O.V."/>
            <person name="Lukina A.P."/>
            <person name="Avakyan M.R."/>
            <person name="Kadnikov V.V."/>
            <person name="Begmatov S."/>
            <person name="Beletsky A.V."/>
            <person name="Vlasova K.G."/>
            <person name="Novikov A.A."/>
            <person name="Shcherbakova V.A."/>
            <person name="Mardanov A.V."/>
            <person name="Ravin N.V."/>
        </authorList>
    </citation>
    <scope>NUCLEOTIDE SEQUENCE [LARGE SCALE GENOMIC DNA]</scope>
    <source>
        <strain evidence="2 3">L945</strain>
    </source>
</reference>
<dbReference type="InterPro" id="IPR003607">
    <property type="entry name" value="HD/PDEase_dom"/>
</dbReference>
<sequence>MSQRAAKPGAARRVADLPASRAWKRLLDAVRGIDTIRDEPATHRLLTSQAISLLGADGAAVFTVDEGGTIRCAWSEGVSDTYTAAVSRVSHLVPGGRVVRTGRPAVILDARRLERWPRLAELARAEGIRTIGLFPMVLDGRTVAVLAVYHRRVRRYRTWEVRALTAFSYQASLALGGARLFDETRRRAEELQQMYDRVSVAYRQLKAFQEIGMEIASSLDPAQVLRTVARYAAELTGSDAGAVFEYDPQEGVLAVTASHGVEDAFVEGIRRARVRPGDGAIGRAVAERRPVQVADVESEPGYAFLHLTRPQGFRSILAVPMASGEEMVGGLVVWRKEPGLLDRGAVDWLVALAQQSTAAIRNARLFAALERAYDDTLEALTAALDVRDRDTEGHSRRVAALALAIAREMGLPTYALQALYRGGLLHDIGKIGIPDNILHKRGPLDDREWEIMRQHPLLGFRVLEGIQFLRDGATVVLHHHERYDGRGYPMGLQAERIPIIARIFAVADAYDAMTSWRPYRPPIPADQAVEEIVRNSGSQFDPEVVQAFLRVIQAGQAGMGDHRHLPGPASGT</sequence>
<dbReference type="InterPro" id="IPR003018">
    <property type="entry name" value="GAF"/>
</dbReference>
<accession>A0ABZ1BV33</accession>
<organism evidence="2 3">
    <name type="scientific">Carboxydichorda subterranea</name>
    <dbReference type="NCBI Taxonomy" id="3109565"/>
    <lineage>
        <taxon>Bacteria</taxon>
        <taxon>Bacillati</taxon>
        <taxon>Bacillota</taxon>
        <taxon>Limnochordia</taxon>
        <taxon>Limnochordales</taxon>
        <taxon>Geochordaceae</taxon>
        <taxon>Carboxydichorda</taxon>
    </lineage>
</organism>
<dbReference type="SMART" id="SM00471">
    <property type="entry name" value="HDc"/>
    <property type="match status" value="1"/>
</dbReference>
<evidence type="ECO:0000313" key="3">
    <source>
        <dbReference type="Proteomes" id="UP001332192"/>
    </source>
</evidence>
<keyword evidence="3" id="KW-1185">Reference proteome</keyword>
<dbReference type="PROSITE" id="PS51832">
    <property type="entry name" value="HD_GYP"/>
    <property type="match status" value="1"/>
</dbReference>
<dbReference type="SMART" id="SM00065">
    <property type="entry name" value="GAF"/>
    <property type="match status" value="2"/>
</dbReference>
<feature type="domain" description="HD-GYP" evidence="1">
    <location>
        <begin position="369"/>
        <end position="564"/>
    </location>
</feature>
<dbReference type="Pfam" id="PF13185">
    <property type="entry name" value="GAF_2"/>
    <property type="match status" value="2"/>
</dbReference>
<name>A0ABZ1BV33_9FIRM</name>
<dbReference type="RefSeq" id="WP_324715934.1">
    <property type="nucleotide sequence ID" value="NZ_CP141615.1"/>
</dbReference>
<dbReference type="SUPFAM" id="SSF109604">
    <property type="entry name" value="HD-domain/PDEase-like"/>
    <property type="match status" value="1"/>
</dbReference>
<dbReference type="Proteomes" id="UP001332192">
    <property type="component" value="Chromosome"/>
</dbReference>
<dbReference type="InterPro" id="IPR006675">
    <property type="entry name" value="HDIG_dom"/>
</dbReference>
<protein>
    <submittedName>
        <fullName evidence="2">HD domain-containing phosphohydrolase</fullName>
    </submittedName>
</protein>
<evidence type="ECO:0000259" key="1">
    <source>
        <dbReference type="PROSITE" id="PS51832"/>
    </source>
</evidence>
<dbReference type="Gene3D" id="1.10.3210.10">
    <property type="entry name" value="Hypothetical protein af1432"/>
    <property type="match status" value="1"/>
</dbReference>
<dbReference type="NCBIfam" id="TIGR00277">
    <property type="entry name" value="HDIG"/>
    <property type="match status" value="1"/>
</dbReference>
<dbReference type="Gene3D" id="3.30.450.40">
    <property type="match status" value="2"/>
</dbReference>
<evidence type="ECO:0000313" key="2">
    <source>
        <dbReference type="EMBL" id="WRP16662.1"/>
    </source>
</evidence>
<dbReference type="PANTHER" id="PTHR43155:SF2">
    <property type="entry name" value="CYCLIC DI-GMP PHOSPHODIESTERASE PA4108"/>
    <property type="match status" value="1"/>
</dbReference>
<dbReference type="SUPFAM" id="SSF55781">
    <property type="entry name" value="GAF domain-like"/>
    <property type="match status" value="2"/>
</dbReference>
<dbReference type="InterPro" id="IPR029016">
    <property type="entry name" value="GAF-like_dom_sf"/>
</dbReference>
<gene>
    <name evidence="2" type="ORF">U7230_11250</name>
</gene>
<dbReference type="PANTHER" id="PTHR43155">
    <property type="entry name" value="CYCLIC DI-GMP PHOSPHODIESTERASE PA4108-RELATED"/>
    <property type="match status" value="1"/>
</dbReference>
<dbReference type="CDD" id="cd00077">
    <property type="entry name" value="HDc"/>
    <property type="match status" value="1"/>
</dbReference>
<proteinExistence type="predicted"/>